<accession>W7JCR8</accession>
<evidence type="ECO:0000313" key="1">
    <source>
        <dbReference type="EMBL" id="EWC63814.1"/>
    </source>
</evidence>
<keyword evidence="2" id="KW-1185">Reference proteome</keyword>
<dbReference type="EMBL" id="AYXG01000032">
    <property type="protein sequence ID" value="EWC63814.1"/>
    <property type="molecule type" value="Genomic_DNA"/>
</dbReference>
<proteinExistence type="predicted"/>
<protein>
    <submittedName>
        <fullName evidence="1">Uncharacterized protein</fullName>
    </submittedName>
</protein>
<reference evidence="1 2" key="1">
    <citation type="journal article" date="2014" name="Genome Announc.">
        <title>Draft Genome Sequence of the Antitrypanosomally Active Sponge-Associated Bacterium Actinokineospora sp. Strain EG49.</title>
        <authorList>
            <person name="Harjes J."/>
            <person name="Ryu T."/>
            <person name="Abdelmohsen U.R."/>
            <person name="Moitinho-Silva L."/>
            <person name="Horn H."/>
            <person name="Ravasi T."/>
            <person name="Hentschel U."/>
        </authorList>
    </citation>
    <scope>NUCLEOTIDE SEQUENCE [LARGE SCALE GENOMIC DNA]</scope>
    <source>
        <strain evidence="1 2">EG49</strain>
    </source>
</reference>
<organism evidence="1 2">
    <name type="scientific">Actinokineospora spheciospongiae</name>
    <dbReference type="NCBI Taxonomy" id="909613"/>
    <lineage>
        <taxon>Bacteria</taxon>
        <taxon>Bacillati</taxon>
        <taxon>Actinomycetota</taxon>
        <taxon>Actinomycetes</taxon>
        <taxon>Pseudonocardiales</taxon>
        <taxon>Pseudonocardiaceae</taxon>
        <taxon>Actinokineospora</taxon>
    </lineage>
</organism>
<gene>
    <name evidence="1" type="ORF">UO65_0838</name>
</gene>
<name>W7JCR8_9PSEU</name>
<sequence length="40" mass="4307">MFPGEFAEHRGKVEGINGHVESVCVGRIELIGQGVATPWV</sequence>
<evidence type="ECO:0000313" key="2">
    <source>
        <dbReference type="Proteomes" id="UP000019277"/>
    </source>
</evidence>
<dbReference type="AlphaFoldDB" id="W7JCR8"/>
<dbReference type="Proteomes" id="UP000019277">
    <property type="component" value="Unassembled WGS sequence"/>
</dbReference>
<comment type="caution">
    <text evidence="1">The sequence shown here is derived from an EMBL/GenBank/DDBJ whole genome shotgun (WGS) entry which is preliminary data.</text>
</comment>
<dbReference type="PATRIC" id="fig|909613.9.peg.854"/>